<dbReference type="PANTHER" id="PTHR30414">
    <property type="entry name" value="MINICONDUCTANCE MECHANOSENSITIVE CHANNEL YBDG"/>
    <property type="match status" value="1"/>
</dbReference>
<feature type="domain" description="Mechanosensitive ion channel MscS" evidence="6">
    <location>
        <begin position="198"/>
        <end position="262"/>
    </location>
</feature>
<dbReference type="AlphaFoldDB" id="A0A8J7FPL4"/>
<reference evidence="7" key="1">
    <citation type="submission" date="2020-10" db="EMBL/GenBank/DDBJ databases">
        <authorList>
            <person name="Lu T."/>
            <person name="Wang Q."/>
            <person name="Han X."/>
        </authorList>
    </citation>
    <scope>NUCLEOTIDE SEQUENCE</scope>
    <source>
        <strain evidence="7">WQ 117</strain>
    </source>
</reference>
<dbReference type="InterPro" id="IPR023408">
    <property type="entry name" value="MscS_beta-dom_sf"/>
</dbReference>
<dbReference type="InterPro" id="IPR010920">
    <property type="entry name" value="LSM_dom_sf"/>
</dbReference>
<keyword evidence="3 5" id="KW-1133">Transmembrane helix</keyword>
<proteinExistence type="predicted"/>
<accession>A0A8J7FPL4</accession>
<feature type="transmembrane region" description="Helical" evidence="5">
    <location>
        <begin position="78"/>
        <end position="95"/>
    </location>
</feature>
<name>A0A8J7FPL4_9FLAO</name>
<dbReference type="Proteomes" id="UP000608754">
    <property type="component" value="Unassembled WGS sequence"/>
</dbReference>
<evidence type="ECO:0000256" key="4">
    <source>
        <dbReference type="ARBA" id="ARBA00023136"/>
    </source>
</evidence>
<feature type="transmembrane region" description="Helical" evidence="5">
    <location>
        <begin position="36"/>
        <end position="58"/>
    </location>
</feature>
<evidence type="ECO:0000313" key="8">
    <source>
        <dbReference type="Proteomes" id="UP000608754"/>
    </source>
</evidence>
<dbReference type="GO" id="GO:0005886">
    <property type="term" value="C:plasma membrane"/>
    <property type="evidence" value="ECO:0007669"/>
    <property type="project" value="TreeGrafter"/>
</dbReference>
<feature type="transmembrane region" description="Helical" evidence="5">
    <location>
        <begin position="156"/>
        <end position="173"/>
    </location>
</feature>
<dbReference type="RefSeq" id="WP_194182602.1">
    <property type="nucleotide sequence ID" value="NZ_JADGIK010000003.1"/>
</dbReference>
<evidence type="ECO:0000256" key="2">
    <source>
        <dbReference type="ARBA" id="ARBA00022692"/>
    </source>
</evidence>
<organism evidence="7 8">
    <name type="scientific">Faecalibacter rhinopitheci</name>
    <dbReference type="NCBI Taxonomy" id="2779678"/>
    <lineage>
        <taxon>Bacteria</taxon>
        <taxon>Pseudomonadati</taxon>
        <taxon>Bacteroidota</taxon>
        <taxon>Flavobacteriia</taxon>
        <taxon>Flavobacteriales</taxon>
        <taxon>Weeksellaceae</taxon>
        <taxon>Faecalibacter</taxon>
    </lineage>
</organism>
<comment type="subcellular location">
    <subcellularLocation>
        <location evidence="1">Membrane</location>
    </subcellularLocation>
</comment>
<dbReference type="SUPFAM" id="SSF50182">
    <property type="entry name" value="Sm-like ribonucleoproteins"/>
    <property type="match status" value="1"/>
</dbReference>
<dbReference type="Gene3D" id="2.30.30.60">
    <property type="match status" value="1"/>
</dbReference>
<evidence type="ECO:0000256" key="5">
    <source>
        <dbReference type="SAM" id="Phobius"/>
    </source>
</evidence>
<dbReference type="InterPro" id="IPR030192">
    <property type="entry name" value="YbdG"/>
</dbReference>
<feature type="transmembrane region" description="Helical" evidence="5">
    <location>
        <begin position="179"/>
        <end position="204"/>
    </location>
</feature>
<dbReference type="InterPro" id="IPR006685">
    <property type="entry name" value="MscS_channel_2nd"/>
</dbReference>
<evidence type="ECO:0000256" key="1">
    <source>
        <dbReference type="ARBA" id="ARBA00004370"/>
    </source>
</evidence>
<evidence type="ECO:0000259" key="6">
    <source>
        <dbReference type="Pfam" id="PF00924"/>
    </source>
</evidence>
<evidence type="ECO:0000256" key="3">
    <source>
        <dbReference type="ARBA" id="ARBA00022989"/>
    </source>
</evidence>
<dbReference type="PANTHER" id="PTHR30414:SF0">
    <property type="entry name" value="MINICONDUCTANCE MECHANOSENSITIVE CHANNEL YBDG"/>
    <property type="match status" value="1"/>
</dbReference>
<evidence type="ECO:0000313" key="7">
    <source>
        <dbReference type="EMBL" id="MBF0597054.1"/>
    </source>
</evidence>
<dbReference type="GO" id="GO:0071470">
    <property type="term" value="P:cellular response to osmotic stress"/>
    <property type="evidence" value="ECO:0007669"/>
    <property type="project" value="InterPro"/>
</dbReference>
<dbReference type="GO" id="GO:0008381">
    <property type="term" value="F:mechanosensitive monoatomic ion channel activity"/>
    <property type="evidence" value="ECO:0007669"/>
    <property type="project" value="InterPro"/>
</dbReference>
<keyword evidence="2 5" id="KW-0812">Transmembrane</keyword>
<dbReference type="EMBL" id="JADGIK010000003">
    <property type="protein sequence ID" value="MBF0597054.1"/>
    <property type="molecule type" value="Genomic_DNA"/>
</dbReference>
<dbReference type="Pfam" id="PF00924">
    <property type="entry name" value="MS_channel_2nd"/>
    <property type="match status" value="1"/>
</dbReference>
<keyword evidence="4 5" id="KW-0472">Membrane</keyword>
<comment type="caution">
    <text evidence="7">The sequence shown here is derived from an EMBL/GenBank/DDBJ whole genome shotgun (WGS) entry which is preliminary data.</text>
</comment>
<protein>
    <submittedName>
        <fullName evidence="7">Mechanosensitive ion channel</fullName>
    </submittedName>
</protein>
<gene>
    <name evidence="7" type="ORF">IM532_06280</name>
</gene>
<sequence length="419" mass="47931">MQDKSFYQEFADGVKIFFNEQLKIDISGNLFTALEVISWISILFIIDFVIRKVLISIIRKIVNRTNIIWLKSFYRNDAFVAIIHILPLSFASKMNPILFKGEGPIYYLIQRSTELALLIVLTQLVFRIINTIIDVYNEENSYTTVGVRTFGQMMKFVITFFAILSGVMILFTVNPATIITVLGAMTAAVLLIFRDAIFGFVSGLQIAYSKVIKIGDWVTLSKGNVEGIVREININLVRIEKFDKTIATIPTVDVVTSQVTNHMPMMASGTRQIKRAISFNVNSFQFCSEEMLNKYENYNLIQNYIINKRKQINDYNKNIAHADIDINGQQLTNIGVFRIYVESYLKKISTISTYDPIIVKQLPVTMEGMPIEINCFAKSSNNSEFERIQSDIFDHLLTASRKFDLQIMQSITITDLKEK</sequence>
<keyword evidence="8" id="KW-1185">Reference proteome</keyword>
<feature type="transmembrane region" description="Helical" evidence="5">
    <location>
        <begin position="115"/>
        <end position="136"/>
    </location>
</feature>